<feature type="domain" description="Penicillin-binding protein dimerisation" evidence="12">
    <location>
        <begin position="52"/>
        <end position="295"/>
    </location>
</feature>
<keyword evidence="5" id="KW-0812">Transmembrane</keyword>
<dbReference type="Gene3D" id="3.90.1310.10">
    <property type="entry name" value="Penicillin-binding protein 2a (Domain 2)"/>
    <property type="match status" value="1"/>
</dbReference>
<evidence type="ECO:0000256" key="3">
    <source>
        <dbReference type="ARBA" id="ARBA00007171"/>
    </source>
</evidence>
<evidence type="ECO:0000256" key="6">
    <source>
        <dbReference type="ARBA" id="ARBA00022960"/>
    </source>
</evidence>
<organism evidence="13 14">
    <name type="scientific">Candidatus Scatomorpha intestinavium</name>
    <dbReference type="NCBI Taxonomy" id="2840922"/>
    <lineage>
        <taxon>Bacteria</taxon>
        <taxon>Bacillati</taxon>
        <taxon>Bacillota</taxon>
        <taxon>Clostridia</taxon>
        <taxon>Eubacteriales</taxon>
        <taxon>Candidatus Scatomorpha</taxon>
    </lineage>
</organism>
<evidence type="ECO:0000256" key="9">
    <source>
        <dbReference type="ARBA" id="ARBA00023136"/>
    </source>
</evidence>
<dbReference type="PANTHER" id="PTHR30627">
    <property type="entry name" value="PEPTIDOGLYCAN D,D-TRANSPEPTIDASE"/>
    <property type="match status" value="1"/>
</dbReference>
<reference evidence="13" key="2">
    <citation type="journal article" date="2021" name="PeerJ">
        <title>Extensive microbial diversity within the chicken gut microbiome revealed by metagenomics and culture.</title>
        <authorList>
            <person name="Gilroy R."/>
            <person name="Ravi A."/>
            <person name="Getino M."/>
            <person name="Pursley I."/>
            <person name="Horton D.L."/>
            <person name="Alikhan N.F."/>
            <person name="Baker D."/>
            <person name="Gharbi K."/>
            <person name="Hall N."/>
            <person name="Watson M."/>
            <person name="Adriaenssens E.M."/>
            <person name="Foster-Nyarko E."/>
            <person name="Jarju S."/>
            <person name="Secka A."/>
            <person name="Antonio M."/>
            <person name="Oren A."/>
            <person name="Chaudhuri R.R."/>
            <person name="La Ragione R."/>
            <person name="Hildebrand F."/>
            <person name="Pallen M.J."/>
        </authorList>
    </citation>
    <scope>NUCLEOTIDE SEQUENCE</scope>
    <source>
        <strain evidence="13">ChiBcolR7-354</strain>
    </source>
</reference>
<evidence type="ECO:0000256" key="7">
    <source>
        <dbReference type="ARBA" id="ARBA00022984"/>
    </source>
</evidence>
<dbReference type="InterPro" id="IPR050515">
    <property type="entry name" value="Beta-lactam/transpept"/>
</dbReference>
<dbReference type="GO" id="GO:0008658">
    <property type="term" value="F:penicillin binding"/>
    <property type="evidence" value="ECO:0007669"/>
    <property type="project" value="InterPro"/>
</dbReference>
<accession>A0A9D0ZEK8</accession>
<proteinExistence type="inferred from homology"/>
<dbReference type="AlphaFoldDB" id="A0A9D0ZEK8"/>
<dbReference type="Gene3D" id="1.10.10.1230">
    <property type="entry name" value="Penicillin-binding protein, N-terminal non-catalytic domain, head sub-domain"/>
    <property type="match status" value="1"/>
</dbReference>
<evidence type="ECO:0000259" key="11">
    <source>
        <dbReference type="Pfam" id="PF00905"/>
    </source>
</evidence>
<gene>
    <name evidence="13" type="ORF">IAB77_01700</name>
</gene>
<dbReference type="PANTHER" id="PTHR30627:SF2">
    <property type="entry name" value="PEPTIDOGLYCAN D,D-TRANSPEPTIDASE MRDA"/>
    <property type="match status" value="1"/>
</dbReference>
<evidence type="ECO:0000313" key="14">
    <source>
        <dbReference type="Proteomes" id="UP000824262"/>
    </source>
</evidence>
<evidence type="ECO:0000256" key="5">
    <source>
        <dbReference type="ARBA" id="ARBA00022692"/>
    </source>
</evidence>
<evidence type="ECO:0000256" key="1">
    <source>
        <dbReference type="ARBA" id="ARBA00004167"/>
    </source>
</evidence>
<dbReference type="Pfam" id="PF03717">
    <property type="entry name" value="PBP_dimer"/>
    <property type="match status" value="1"/>
</dbReference>
<dbReference type="Gene3D" id="3.40.710.10">
    <property type="entry name" value="DD-peptidase/beta-lactamase superfamily"/>
    <property type="match status" value="1"/>
</dbReference>
<evidence type="ECO:0008006" key="15">
    <source>
        <dbReference type="Google" id="ProtNLM"/>
    </source>
</evidence>
<dbReference type="InterPro" id="IPR005311">
    <property type="entry name" value="PBP_dimer"/>
</dbReference>
<evidence type="ECO:0000313" key="13">
    <source>
        <dbReference type="EMBL" id="HIQ77956.1"/>
    </source>
</evidence>
<dbReference type="GO" id="GO:0005886">
    <property type="term" value="C:plasma membrane"/>
    <property type="evidence" value="ECO:0007669"/>
    <property type="project" value="UniProtKB-SubCell"/>
</dbReference>
<protein>
    <recommendedName>
        <fullName evidence="15">Penicillin-binding protein 2</fullName>
    </recommendedName>
</protein>
<comment type="subcellular location">
    <subcellularLocation>
        <location evidence="2">Cell membrane</location>
    </subcellularLocation>
    <subcellularLocation>
        <location evidence="1">Membrane</location>
        <topology evidence="1">Single-pass membrane protein</topology>
    </subcellularLocation>
</comment>
<evidence type="ECO:0000259" key="12">
    <source>
        <dbReference type="Pfam" id="PF03717"/>
    </source>
</evidence>
<keyword evidence="9" id="KW-0472">Membrane</keyword>
<evidence type="ECO:0000256" key="4">
    <source>
        <dbReference type="ARBA" id="ARBA00022475"/>
    </source>
</evidence>
<comment type="caution">
    <text evidence="13">The sequence shown here is derived from an EMBL/GenBank/DDBJ whole genome shotgun (WGS) entry which is preliminary data.</text>
</comment>
<keyword evidence="6" id="KW-0133">Cell shape</keyword>
<dbReference type="GO" id="GO:0071972">
    <property type="term" value="F:peptidoglycan L,D-transpeptidase activity"/>
    <property type="evidence" value="ECO:0007669"/>
    <property type="project" value="TreeGrafter"/>
</dbReference>
<dbReference type="GO" id="GO:0008360">
    <property type="term" value="P:regulation of cell shape"/>
    <property type="evidence" value="ECO:0007669"/>
    <property type="project" value="UniProtKB-KW"/>
</dbReference>
<reference evidence="13" key="1">
    <citation type="submission" date="2020-10" db="EMBL/GenBank/DDBJ databases">
        <authorList>
            <person name="Gilroy R."/>
        </authorList>
    </citation>
    <scope>NUCLEOTIDE SEQUENCE</scope>
    <source>
        <strain evidence="13">ChiBcolR7-354</strain>
    </source>
</reference>
<evidence type="ECO:0000256" key="10">
    <source>
        <dbReference type="ARBA" id="ARBA00023316"/>
    </source>
</evidence>
<evidence type="ECO:0000256" key="8">
    <source>
        <dbReference type="ARBA" id="ARBA00022989"/>
    </source>
</evidence>
<dbReference type="SUPFAM" id="SSF56519">
    <property type="entry name" value="Penicillin binding protein dimerisation domain"/>
    <property type="match status" value="1"/>
</dbReference>
<keyword evidence="8" id="KW-1133">Transmembrane helix</keyword>
<keyword evidence="10" id="KW-0961">Cell wall biogenesis/degradation</keyword>
<keyword evidence="4" id="KW-1003">Cell membrane</keyword>
<dbReference type="GO" id="GO:0009252">
    <property type="term" value="P:peptidoglycan biosynthetic process"/>
    <property type="evidence" value="ECO:0007669"/>
    <property type="project" value="UniProtKB-KW"/>
</dbReference>
<evidence type="ECO:0000256" key="2">
    <source>
        <dbReference type="ARBA" id="ARBA00004236"/>
    </source>
</evidence>
<keyword evidence="7" id="KW-0573">Peptidoglycan synthesis</keyword>
<dbReference type="SUPFAM" id="SSF56601">
    <property type="entry name" value="beta-lactamase/transpeptidase-like"/>
    <property type="match status" value="1"/>
</dbReference>
<dbReference type="Proteomes" id="UP000824262">
    <property type="component" value="Unassembled WGS sequence"/>
</dbReference>
<dbReference type="EMBL" id="DVGA01000022">
    <property type="protein sequence ID" value="HIQ77956.1"/>
    <property type="molecule type" value="Genomic_DNA"/>
</dbReference>
<dbReference type="Pfam" id="PF00905">
    <property type="entry name" value="Transpeptidase"/>
    <property type="match status" value="1"/>
</dbReference>
<dbReference type="InterPro" id="IPR036138">
    <property type="entry name" value="PBP_dimer_sf"/>
</dbReference>
<dbReference type="GO" id="GO:0071555">
    <property type="term" value="P:cell wall organization"/>
    <property type="evidence" value="ECO:0007669"/>
    <property type="project" value="UniProtKB-KW"/>
</dbReference>
<name>A0A9D0ZEK8_9FIRM</name>
<feature type="domain" description="Penicillin-binding protein transpeptidase" evidence="11">
    <location>
        <begin position="355"/>
        <end position="689"/>
    </location>
</feature>
<sequence length="713" mass="78368">MKIVKTPRLVAFGLVVVTLVALCVGTLYKLQIIDGAAYYEESLNKDVEDRTVTAARGNILDRYGRAMVTNRECYNLKINTTKLFADDVEDPNAVILEMVRMVEEAGYEYIDDLPITKEPPYEYTDNMSYLQSVMLEAYFERQGLDEDTTAVELMSYFRTRYDIPNTATSEEMRAISSIRYALNVRYAINTDPYVFVEDASIDLISDLMGAVGNIIYVETSFIREYNTQYAAHILGYVRAMDSEQAAEYMSGTDSGYDLNDKVGQSGVELAFEDWLHGVNGTASVTSTADGTITSTVYTEEPEPGNHVYLTIDVQLQEAVERALEFGIYELQLDRDDDNRERVANGEEPEEDVGGGAIVVVDVDTGEPLAIASYPTYSLVTLEDDYEELSTDEENTPLFNRALQGTYAPGSTFKPLMALAGLTEGFVNTETQIVCNGIFDKYADQAYAPHCWIYDNTDGQIVHGAENVVEAIKDSCNIYFYTLADNMGITIMGEYAEAFGLGENTGIELDEETGNMASPETHNDVDGAGFTYGDTVQAGIGQSDSLFTPLQIAEYCAALANGGTRHSASILKSVRSYDYSTNLYERESEVLSVVESEDYNYAAVQRGMYQLAHDPNSSSLDVYYAFNNYSYGGQSIGVAVKTGTSQLGENRVNNALFMCYAPFDDPEIAVAIVVEQGRSGAALTSIAVDVLDAYFSIKAGAASSTAENESGLLR</sequence>
<dbReference type="InterPro" id="IPR012338">
    <property type="entry name" value="Beta-lactam/transpept-like"/>
</dbReference>
<dbReference type="InterPro" id="IPR001460">
    <property type="entry name" value="PCN-bd_Tpept"/>
</dbReference>
<comment type="similarity">
    <text evidence="3">Belongs to the transpeptidase family.</text>
</comment>